<dbReference type="GeneID" id="81435436"/>
<accession>A0A9W9SM37</accession>
<name>A0A9W9SM37_9EURO</name>
<protein>
    <submittedName>
        <fullName evidence="2">Uncharacterized protein</fullName>
    </submittedName>
</protein>
<gene>
    <name evidence="2" type="ORF">N7496_003328</name>
</gene>
<keyword evidence="3" id="KW-1185">Reference proteome</keyword>
<feature type="region of interest" description="Disordered" evidence="1">
    <location>
        <begin position="73"/>
        <end position="93"/>
    </location>
</feature>
<evidence type="ECO:0000313" key="3">
    <source>
        <dbReference type="Proteomes" id="UP001147782"/>
    </source>
</evidence>
<proteinExistence type="predicted"/>
<dbReference type="RefSeq" id="XP_056558471.1">
    <property type="nucleotide sequence ID" value="XM_056696259.1"/>
</dbReference>
<comment type="caution">
    <text evidence="2">The sequence shown here is derived from an EMBL/GenBank/DDBJ whole genome shotgun (WGS) entry which is preliminary data.</text>
</comment>
<reference evidence="2" key="2">
    <citation type="journal article" date="2023" name="IMA Fungus">
        <title>Comparative genomic study of the Penicillium genus elucidates a diverse pangenome and 15 lateral gene transfer events.</title>
        <authorList>
            <person name="Petersen C."/>
            <person name="Sorensen T."/>
            <person name="Nielsen M.R."/>
            <person name="Sondergaard T.E."/>
            <person name="Sorensen J.L."/>
            <person name="Fitzpatrick D.A."/>
            <person name="Frisvad J.C."/>
            <person name="Nielsen K.L."/>
        </authorList>
    </citation>
    <scope>NUCLEOTIDE SEQUENCE</scope>
    <source>
        <strain evidence="2">IBT 29864</strain>
    </source>
</reference>
<evidence type="ECO:0000256" key="1">
    <source>
        <dbReference type="SAM" id="MobiDB-lite"/>
    </source>
</evidence>
<evidence type="ECO:0000313" key="2">
    <source>
        <dbReference type="EMBL" id="KAJ5380900.1"/>
    </source>
</evidence>
<dbReference type="AlphaFoldDB" id="A0A9W9SM37"/>
<reference evidence="2" key="1">
    <citation type="submission" date="2022-11" db="EMBL/GenBank/DDBJ databases">
        <authorList>
            <person name="Petersen C."/>
        </authorList>
    </citation>
    <scope>NUCLEOTIDE SEQUENCE</scope>
    <source>
        <strain evidence="2">IBT 29864</strain>
    </source>
</reference>
<sequence>MALPNTPFGDMVKKFTDASQSCHDLLSSERTKSWHTAAFAKYALVALQYPRFGANRQFRCPAIADMTAFLAISPRNRRPKPEPRQDEDDESDEMHWISPALIPLRCPREATSFCIQKHESLRRLDFLCKQSQILVG</sequence>
<dbReference type="EMBL" id="JAPZBS010000002">
    <property type="protein sequence ID" value="KAJ5380900.1"/>
    <property type="molecule type" value="Genomic_DNA"/>
</dbReference>
<dbReference type="OrthoDB" id="10519237at2759"/>
<dbReference type="Proteomes" id="UP001147782">
    <property type="component" value="Unassembled WGS sequence"/>
</dbReference>
<organism evidence="2 3">
    <name type="scientific">Penicillium cataractarum</name>
    <dbReference type="NCBI Taxonomy" id="2100454"/>
    <lineage>
        <taxon>Eukaryota</taxon>
        <taxon>Fungi</taxon>
        <taxon>Dikarya</taxon>
        <taxon>Ascomycota</taxon>
        <taxon>Pezizomycotina</taxon>
        <taxon>Eurotiomycetes</taxon>
        <taxon>Eurotiomycetidae</taxon>
        <taxon>Eurotiales</taxon>
        <taxon>Aspergillaceae</taxon>
        <taxon>Penicillium</taxon>
    </lineage>
</organism>